<gene>
    <name evidence="1" type="ORF">OS493_028900</name>
</gene>
<protein>
    <submittedName>
        <fullName evidence="1">Uncharacterized protein</fullName>
    </submittedName>
</protein>
<name>A0A9X0CXW3_9CNID</name>
<organism evidence="1 2">
    <name type="scientific">Desmophyllum pertusum</name>
    <dbReference type="NCBI Taxonomy" id="174260"/>
    <lineage>
        <taxon>Eukaryota</taxon>
        <taxon>Metazoa</taxon>
        <taxon>Cnidaria</taxon>
        <taxon>Anthozoa</taxon>
        <taxon>Hexacorallia</taxon>
        <taxon>Scleractinia</taxon>
        <taxon>Caryophylliina</taxon>
        <taxon>Caryophylliidae</taxon>
        <taxon>Desmophyllum</taxon>
    </lineage>
</organism>
<sequence>MCFVISNTVCEVTGAPALHSKESAADHRATAVHHGMNTSSGLRWNTASDRRDSVNMENTNITRRLKRKRNPTIPELKFQRTLVLRPLLEESWQGFWCHCLVLLALCGYGGTARSDPINGTIQKTC</sequence>
<dbReference type="Proteomes" id="UP001163046">
    <property type="component" value="Unassembled WGS sequence"/>
</dbReference>
<dbReference type="EMBL" id="MU826378">
    <property type="protein sequence ID" value="KAJ7377459.1"/>
    <property type="molecule type" value="Genomic_DNA"/>
</dbReference>
<keyword evidence="2" id="KW-1185">Reference proteome</keyword>
<dbReference type="AlphaFoldDB" id="A0A9X0CXW3"/>
<evidence type="ECO:0000313" key="2">
    <source>
        <dbReference type="Proteomes" id="UP001163046"/>
    </source>
</evidence>
<accession>A0A9X0CXW3</accession>
<evidence type="ECO:0000313" key="1">
    <source>
        <dbReference type="EMBL" id="KAJ7377459.1"/>
    </source>
</evidence>
<reference evidence="1" key="1">
    <citation type="submission" date="2023-01" db="EMBL/GenBank/DDBJ databases">
        <title>Genome assembly of the deep-sea coral Lophelia pertusa.</title>
        <authorList>
            <person name="Herrera S."/>
            <person name="Cordes E."/>
        </authorList>
    </citation>
    <scope>NUCLEOTIDE SEQUENCE</scope>
    <source>
        <strain evidence="1">USNM1676648</strain>
        <tissue evidence="1">Polyp</tissue>
    </source>
</reference>
<proteinExistence type="predicted"/>
<comment type="caution">
    <text evidence="1">The sequence shown here is derived from an EMBL/GenBank/DDBJ whole genome shotgun (WGS) entry which is preliminary data.</text>
</comment>